<protein>
    <submittedName>
        <fullName evidence="1">Uncharacterized protein</fullName>
    </submittedName>
</protein>
<feature type="non-terminal residue" evidence="1">
    <location>
        <position position="1"/>
    </location>
</feature>
<organism evidence="1">
    <name type="scientific">marine sediment metagenome</name>
    <dbReference type="NCBI Taxonomy" id="412755"/>
    <lineage>
        <taxon>unclassified sequences</taxon>
        <taxon>metagenomes</taxon>
        <taxon>ecological metagenomes</taxon>
    </lineage>
</organism>
<evidence type="ECO:0000313" key="1">
    <source>
        <dbReference type="EMBL" id="GAH97124.1"/>
    </source>
</evidence>
<reference evidence="1" key="1">
    <citation type="journal article" date="2014" name="Front. Microbiol.">
        <title>High frequency of phylogenetically diverse reductive dehalogenase-homologous genes in deep subseafloor sedimentary metagenomes.</title>
        <authorList>
            <person name="Kawai M."/>
            <person name="Futagami T."/>
            <person name="Toyoda A."/>
            <person name="Takaki Y."/>
            <person name="Nishi S."/>
            <person name="Hori S."/>
            <person name="Arai W."/>
            <person name="Tsubouchi T."/>
            <person name="Morono Y."/>
            <person name="Uchiyama I."/>
            <person name="Ito T."/>
            <person name="Fujiyama A."/>
            <person name="Inagaki F."/>
            <person name="Takami H."/>
        </authorList>
    </citation>
    <scope>NUCLEOTIDE SEQUENCE</scope>
    <source>
        <strain evidence="1">Expedition CK06-06</strain>
    </source>
</reference>
<gene>
    <name evidence="1" type="ORF">S03H2_70815</name>
</gene>
<sequence>NRIKPKVRECPMCRYMSYVKKFNEIPKMLIEHRRFL</sequence>
<accession>X1L3W5</accession>
<proteinExistence type="predicted"/>
<dbReference type="AlphaFoldDB" id="X1L3W5"/>
<comment type="caution">
    <text evidence="1">The sequence shown here is derived from an EMBL/GenBank/DDBJ whole genome shotgun (WGS) entry which is preliminary data.</text>
</comment>
<dbReference type="EMBL" id="BARU01047182">
    <property type="protein sequence ID" value="GAH97124.1"/>
    <property type="molecule type" value="Genomic_DNA"/>
</dbReference>
<name>X1L3W5_9ZZZZ</name>